<keyword evidence="3" id="KW-1185">Reference proteome</keyword>
<proteinExistence type="predicted"/>
<protein>
    <submittedName>
        <fullName evidence="2">GNAT family N-acetyltransferase</fullName>
    </submittedName>
</protein>
<dbReference type="AlphaFoldDB" id="A0A6M1U8A4"/>
<dbReference type="RefSeq" id="WP_165049935.1">
    <property type="nucleotide sequence ID" value="NZ_JAALFE010000009.1"/>
</dbReference>
<gene>
    <name evidence="2" type="ORF">G5V65_10985</name>
</gene>
<dbReference type="Gene3D" id="3.40.630.30">
    <property type="match status" value="1"/>
</dbReference>
<organism evidence="2 3">
    <name type="scientific">Paragemmobacter kunshanensis</name>
    <dbReference type="NCBI Taxonomy" id="2583234"/>
    <lineage>
        <taxon>Bacteria</taxon>
        <taxon>Pseudomonadati</taxon>
        <taxon>Pseudomonadota</taxon>
        <taxon>Alphaproteobacteria</taxon>
        <taxon>Rhodobacterales</taxon>
        <taxon>Paracoccaceae</taxon>
        <taxon>Paragemmobacter</taxon>
    </lineage>
</organism>
<evidence type="ECO:0000313" key="3">
    <source>
        <dbReference type="Proteomes" id="UP000474758"/>
    </source>
</evidence>
<evidence type="ECO:0000259" key="1">
    <source>
        <dbReference type="PROSITE" id="PS51186"/>
    </source>
</evidence>
<reference evidence="2 3" key="1">
    <citation type="submission" date="2020-02" db="EMBL/GenBank/DDBJ databases">
        <title>Rhodobacter translucens sp. nov., a novel bacterium isolated from activated sludge.</title>
        <authorList>
            <person name="Liu J."/>
        </authorList>
    </citation>
    <scope>NUCLEOTIDE SEQUENCE [LARGE SCALE GENOMIC DNA]</scope>
    <source>
        <strain evidence="2 3">HX-7-19</strain>
    </source>
</reference>
<accession>A0A6M1U8A4</accession>
<sequence>MQPFHATIPRLVTENLLLREYRQEDFPAFAAFYSTERSRFIGGPLTGELAWRAMATHLGHWALRGYGFWAVETRATGQFCGHVGLWYPEGWMEPEVGWVLMGHAEGRGIAQEAAIAARRHAYEILGWTTAVSLIDPANDRSIRLAQRLGCRLEGLFQHERLGPMEIWRHPAPADLPQVNTP</sequence>
<dbReference type="InterPro" id="IPR016181">
    <property type="entry name" value="Acyl_CoA_acyltransferase"/>
</dbReference>
<dbReference type="PANTHER" id="PTHR43792:SF1">
    <property type="entry name" value="N-ACETYLTRANSFERASE DOMAIN-CONTAINING PROTEIN"/>
    <property type="match status" value="1"/>
</dbReference>
<dbReference type="InterPro" id="IPR000182">
    <property type="entry name" value="GNAT_dom"/>
</dbReference>
<dbReference type="GO" id="GO:0016747">
    <property type="term" value="F:acyltransferase activity, transferring groups other than amino-acyl groups"/>
    <property type="evidence" value="ECO:0007669"/>
    <property type="project" value="InterPro"/>
</dbReference>
<dbReference type="SUPFAM" id="SSF55729">
    <property type="entry name" value="Acyl-CoA N-acyltransferases (Nat)"/>
    <property type="match status" value="1"/>
</dbReference>
<dbReference type="Pfam" id="PF13302">
    <property type="entry name" value="Acetyltransf_3"/>
    <property type="match status" value="1"/>
</dbReference>
<dbReference type="PROSITE" id="PS51186">
    <property type="entry name" value="GNAT"/>
    <property type="match status" value="1"/>
</dbReference>
<comment type="caution">
    <text evidence="2">The sequence shown here is derived from an EMBL/GenBank/DDBJ whole genome shotgun (WGS) entry which is preliminary data.</text>
</comment>
<dbReference type="Proteomes" id="UP000474758">
    <property type="component" value="Unassembled WGS sequence"/>
</dbReference>
<dbReference type="EMBL" id="JAALFE010000009">
    <property type="protein sequence ID" value="NGQ91423.1"/>
    <property type="molecule type" value="Genomic_DNA"/>
</dbReference>
<keyword evidence="2" id="KW-0808">Transferase</keyword>
<evidence type="ECO:0000313" key="2">
    <source>
        <dbReference type="EMBL" id="NGQ91423.1"/>
    </source>
</evidence>
<dbReference type="PANTHER" id="PTHR43792">
    <property type="entry name" value="GNAT FAMILY, PUTATIVE (AFU_ORTHOLOGUE AFUA_3G00765)-RELATED-RELATED"/>
    <property type="match status" value="1"/>
</dbReference>
<name>A0A6M1U8A4_9RHOB</name>
<dbReference type="InterPro" id="IPR051531">
    <property type="entry name" value="N-acetyltransferase"/>
</dbReference>
<feature type="domain" description="N-acetyltransferase" evidence="1">
    <location>
        <begin position="16"/>
        <end position="172"/>
    </location>
</feature>